<comment type="caution">
    <text evidence="2">The sequence shown here is derived from an EMBL/GenBank/DDBJ whole genome shotgun (WGS) entry which is preliminary data.</text>
</comment>
<evidence type="ECO:0000313" key="2">
    <source>
        <dbReference type="EMBL" id="KAF9524058.1"/>
    </source>
</evidence>
<keyword evidence="3" id="KW-1185">Reference proteome</keyword>
<organism evidence="2 3">
    <name type="scientific">Crepidotus variabilis</name>
    <dbReference type="NCBI Taxonomy" id="179855"/>
    <lineage>
        <taxon>Eukaryota</taxon>
        <taxon>Fungi</taxon>
        <taxon>Dikarya</taxon>
        <taxon>Basidiomycota</taxon>
        <taxon>Agaricomycotina</taxon>
        <taxon>Agaricomycetes</taxon>
        <taxon>Agaricomycetidae</taxon>
        <taxon>Agaricales</taxon>
        <taxon>Agaricineae</taxon>
        <taxon>Crepidotaceae</taxon>
        <taxon>Crepidotus</taxon>
    </lineage>
</organism>
<dbReference type="Proteomes" id="UP000807306">
    <property type="component" value="Unassembled WGS sequence"/>
</dbReference>
<name>A0A9P6JKL3_9AGAR</name>
<accession>A0A9P6JKL3</accession>
<gene>
    <name evidence="2" type="ORF">CPB83DRAFT_861819</name>
</gene>
<dbReference type="EMBL" id="MU157905">
    <property type="protein sequence ID" value="KAF9524058.1"/>
    <property type="molecule type" value="Genomic_DNA"/>
</dbReference>
<evidence type="ECO:0000256" key="1">
    <source>
        <dbReference type="SAM" id="MobiDB-lite"/>
    </source>
</evidence>
<protein>
    <submittedName>
        <fullName evidence="2">Uncharacterized protein</fullName>
    </submittedName>
</protein>
<proteinExistence type="predicted"/>
<feature type="region of interest" description="Disordered" evidence="1">
    <location>
        <begin position="1"/>
        <end position="23"/>
    </location>
</feature>
<reference evidence="2" key="1">
    <citation type="submission" date="2020-11" db="EMBL/GenBank/DDBJ databases">
        <authorList>
            <consortium name="DOE Joint Genome Institute"/>
            <person name="Ahrendt S."/>
            <person name="Riley R."/>
            <person name="Andreopoulos W."/>
            <person name="Labutti K."/>
            <person name="Pangilinan J."/>
            <person name="Ruiz-Duenas F.J."/>
            <person name="Barrasa J.M."/>
            <person name="Sanchez-Garcia M."/>
            <person name="Camarero S."/>
            <person name="Miyauchi S."/>
            <person name="Serrano A."/>
            <person name="Linde D."/>
            <person name="Babiker R."/>
            <person name="Drula E."/>
            <person name="Ayuso-Fernandez I."/>
            <person name="Pacheco R."/>
            <person name="Padilla G."/>
            <person name="Ferreira P."/>
            <person name="Barriuso J."/>
            <person name="Kellner H."/>
            <person name="Castanera R."/>
            <person name="Alfaro M."/>
            <person name="Ramirez L."/>
            <person name="Pisabarro A.G."/>
            <person name="Kuo A."/>
            <person name="Tritt A."/>
            <person name="Lipzen A."/>
            <person name="He G."/>
            <person name="Yan M."/>
            <person name="Ng V."/>
            <person name="Cullen D."/>
            <person name="Martin F."/>
            <person name="Rosso M.-N."/>
            <person name="Henrissat B."/>
            <person name="Hibbett D."/>
            <person name="Martinez A.T."/>
            <person name="Grigoriev I.V."/>
        </authorList>
    </citation>
    <scope>NUCLEOTIDE SEQUENCE</scope>
    <source>
        <strain evidence="2">CBS 506.95</strain>
    </source>
</reference>
<sequence length="196" mass="21092">MPSTKDLEATTLDLTGQYTMDPHSNDPDALGKTIGLLGLTNPLAVGALMASSNTLKINHYKDANGVEHIELGQELANGVPGIDLKQSCIWKDQNYEDPLLGPIVMKTRRIAVDQLTDKKFLKGNWGTNEDALKHGVLEISLASSAEKSGRTWVALATCGLEKTASGKRLAFVVRASGPKDAEVIDGTYHYNYAGPL</sequence>
<dbReference type="AlphaFoldDB" id="A0A9P6JKL3"/>
<evidence type="ECO:0000313" key="3">
    <source>
        <dbReference type="Proteomes" id="UP000807306"/>
    </source>
</evidence>